<dbReference type="Pfam" id="PF00491">
    <property type="entry name" value="Arginase"/>
    <property type="match status" value="1"/>
</dbReference>
<dbReference type="Proteomes" id="UP000468581">
    <property type="component" value="Unassembled WGS sequence"/>
</dbReference>
<accession>A0A6P0USL0</accession>
<keyword evidence="2" id="KW-0378">Hydrolase</keyword>
<comment type="cofactor">
    <cofactor evidence="5">
        <name>Mn(2+)</name>
        <dbReference type="ChEBI" id="CHEBI:29035"/>
    </cofactor>
    <text evidence="5">Binds 2 manganese ions per subunit.</text>
</comment>
<keyword evidence="4 5" id="KW-0464">Manganese</keyword>
<name>A0A6P0USL0_9FLAO</name>
<dbReference type="CDD" id="cd09988">
    <property type="entry name" value="Formimidoylglutamase"/>
    <property type="match status" value="1"/>
</dbReference>
<comment type="similarity">
    <text evidence="6">Belongs to the arginase family.</text>
</comment>
<protein>
    <submittedName>
        <fullName evidence="7">Arginase</fullName>
    </submittedName>
</protein>
<reference evidence="7 8" key="1">
    <citation type="submission" date="2020-01" db="EMBL/GenBank/DDBJ databases">
        <title>Leptobacterium flavescens.</title>
        <authorList>
            <person name="Wang G."/>
        </authorList>
    </citation>
    <scope>NUCLEOTIDE SEQUENCE [LARGE SCALE GENOMIC DNA]</scope>
    <source>
        <strain evidence="7 8">KCTC 22160</strain>
    </source>
</reference>
<dbReference type="GO" id="GO:0006547">
    <property type="term" value="P:L-histidine metabolic process"/>
    <property type="evidence" value="ECO:0007669"/>
    <property type="project" value="UniProtKB-KW"/>
</dbReference>
<feature type="binding site" evidence="5">
    <location>
        <position position="184"/>
    </location>
    <ligand>
        <name>Mn(2+)</name>
        <dbReference type="ChEBI" id="CHEBI:29035"/>
        <label>1</label>
    </ligand>
</feature>
<dbReference type="InterPro" id="IPR023696">
    <property type="entry name" value="Ureohydrolase_dom_sf"/>
</dbReference>
<keyword evidence="1 5" id="KW-0479">Metal-binding</keyword>
<evidence type="ECO:0000313" key="8">
    <source>
        <dbReference type="Proteomes" id="UP000468581"/>
    </source>
</evidence>
<sequence length="340" mass="38405">MYQYLKTYSHKEINTYINKRKGETKFGEKIELPSPDMEIGDQLRASKARFVLLGIPEDLGVVGNLGKPGTRYAWETGLRSLLNIQYTSYLKESKMFLMGYLDFSKEMEALEKLDKDPLEKVKVARKFTDTIDKEVVFIIQTIVSAGKIPVVIGGGHNNAYGIIKGVALGLGRSVNAINIDAHTDLRDREGRHSGNGFTFAMKEGFLKNYFIYGIHENYTSKAVFQLMEKDRRVKYATFESLKLRKTVDETRAFEKIRDFICGNNFGIEIDCDAIENVPSSAMTPSGFSSTEVRRMIHNLGAMKTASYIHICEAAPNPEDARETQQTGKLISYLISDFIKK</sequence>
<feature type="binding site" evidence="5">
    <location>
        <position position="270"/>
    </location>
    <ligand>
        <name>Mn(2+)</name>
        <dbReference type="ChEBI" id="CHEBI:29035"/>
        <label>1</label>
    </ligand>
</feature>
<dbReference type="SUPFAM" id="SSF52768">
    <property type="entry name" value="Arginase/deacetylase"/>
    <property type="match status" value="1"/>
</dbReference>
<dbReference type="PROSITE" id="PS51409">
    <property type="entry name" value="ARGINASE_2"/>
    <property type="match status" value="1"/>
</dbReference>
<evidence type="ECO:0000256" key="1">
    <source>
        <dbReference type="ARBA" id="ARBA00022723"/>
    </source>
</evidence>
<dbReference type="GO" id="GO:0046872">
    <property type="term" value="F:metal ion binding"/>
    <property type="evidence" value="ECO:0007669"/>
    <property type="project" value="UniProtKB-KW"/>
</dbReference>
<dbReference type="RefSeq" id="WP_163607044.1">
    <property type="nucleotide sequence ID" value="NZ_JAABOO010000002.1"/>
</dbReference>
<dbReference type="InterPro" id="IPR006035">
    <property type="entry name" value="Ureohydrolase"/>
</dbReference>
<keyword evidence="3" id="KW-0369">Histidine metabolism</keyword>
<evidence type="ECO:0000256" key="3">
    <source>
        <dbReference type="ARBA" id="ARBA00022808"/>
    </source>
</evidence>
<dbReference type="GO" id="GO:0033389">
    <property type="term" value="P:putrescine biosynthetic process from arginine, via agmatine"/>
    <property type="evidence" value="ECO:0007669"/>
    <property type="project" value="TreeGrafter"/>
</dbReference>
<dbReference type="PANTHER" id="PTHR11358">
    <property type="entry name" value="ARGINASE/AGMATINASE"/>
    <property type="match status" value="1"/>
</dbReference>
<dbReference type="PIRSF" id="PIRSF036979">
    <property type="entry name" value="Arginase"/>
    <property type="match status" value="1"/>
</dbReference>
<feature type="binding site" evidence="5">
    <location>
        <position position="182"/>
    </location>
    <ligand>
        <name>Mn(2+)</name>
        <dbReference type="ChEBI" id="CHEBI:29035"/>
        <label>1</label>
    </ligand>
</feature>
<feature type="binding site" evidence="5">
    <location>
        <position position="180"/>
    </location>
    <ligand>
        <name>Mn(2+)</name>
        <dbReference type="ChEBI" id="CHEBI:29035"/>
        <label>1</label>
    </ligand>
</feature>
<keyword evidence="8" id="KW-1185">Reference proteome</keyword>
<feature type="binding site" evidence="5">
    <location>
        <position position="156"/>
    </location>
    <ligand>
        <name>Mn(2+)</name>
        <dbReference type="ChEBI" id="CHEBI:29035"/>
        <label>1</label>
    </ligand>
</feature>
<evidence type="ECO:0000256" key="6">
    <source>
        <dbReference type="PROSITE-ProRule" id="PRU00742"/>
    </source>
</evidence>
<dbReference type="Gene3D" id="3.40.800.10">
    <property type="entry name" value="Ureohydrolase domain"/>
    <property type="match status" value="1"/>
</dbReference>
<dbReference type="AlphaFoldDB" id="A0A6P0USL0"/>
<evidence type="ECO:0000256" key="4">
    <source>
        <dbReference type="ARBA" id="ARBA00023211"/>
    </source>
</evidence>
<comment type="caution">
    <text evidence="7">The sequence shown here is derived from an EMBL/GenBank/DDBJ whole genome shotgun (WGS) entry which is preliminary data.</text>
</comment>
<dbReference type="EMBL" id="JAABOO010000002">
    <property type="protein sequence ID" value="NER13853.1"/>
    <property type="molecule type" value="Genomic_DNA"/>
</dbReference>
<evidence type="ECO:0000256" key="5">
    <source>
        <dbReference type="PIRSR" id="PIRSR036979-1"/>
    </source>
</evidence>
<dbReference type="GO" id="GO:0008783">
    <property type="term" value="F:agmatinase activity"/>
    <property type="evidence" value="ECO:0007669"/>
    <property type="project" value="TreeGrafter"/>
</dbReference>
<organism evidence="7 8">
    <name type="scientific">Leptobacterium flavescens</name>
    <dbReference type="NCBI Taxonomy" id="472055"/>
    <lineage>
        <taxon>Bacteria</taxon>
        <taxon>Pseudomonadati</taxon>
        <taxon>Bacteroidota</taxon>
        <taxon>Flavobacteriia</taxon>
        <taxon>Flavobacteriales</taxon>
        <taxon>Flavobacteriaceae</taxon>
        <taxon>Leptobacterium</taxon>
    </lineage>
</organism>
<evidence type="ECO:0000256" key="2">
    <source>
        <dbReference type="ARBA" id="ARBA00022801"/>
    </source>
</evidence>
<proteinExistence type="inferred from homology"/>
<dbReference type="PANTHER" id="PTHR11358:SF35">
    <property type="entry name" value="FORMIMIDOYLGLUTAMASE"/>
    <property type="match status" value="1"/>
</dbReference>
<evidence type="ECO:0000313" key="7">
    <source>
        <dbReference type="EMBL" id="NER13853.1"/>
    </source>
</evidence>
<feature type="binding site" evidence="5">
    <location>
        <position position="272"/>
    </location>
    <ligand>
        <name>Mn(2+)</name>
        <dbReference type="ChEBI" id="CHEBI:29035"/>
        <label>1</label>
    </ligand>
</feature>
<gene>
    <name evidence="7" type="ORF">GWK08_10410</name>
</gene>